<feature type="domain" description="Major facilitator superfamily (MFS) profile" evidence="7">
    <location>
        <begin position="170"/>
        <end position="407"/>
    </location>
</feature>
<feature type="transmembrane region" description="Helical" evidence="6">
    <location>
        <begin position="104"/>
        <end position="129"/>
    </location>
</feature>
<keyword evidence="3 6" id="KW-0812">Transmembrane</keyword>
<evidence type="ECO:0000313" key="8">
    <source>
        <dbReference type="EMBL" id="MFD1948030.1"/>
    </source>
</evidence>
<gene>
    <name evidence="8" type="ORF">ACFSDE_14615</name>
</gene>
<sequence>MRTYRDLFAVAEFRVLFVSQCLTMVAAATAGLALGTIVHRETGSAVLTGLSMFGGPIAALVASAFWLSASDLVRPRRALVTVASVIAVADLVQAVPGMPWPARFGLLAAVWLVMSTAAGAGVAYLADLLPHEAFVLGRATLNIAVGSMQIVGYGLGGLLLVALSPQGLFLVAAASAAAAAVLLRLGLADREARATGPVVRRTREVNRRLLGSPVLRPLYLSSWVPNGLIVGCEALYIPFAGERAGFLFATTAAGMLLGDVVVGRFLGPDTRDRLVNPLRFLLAAPFLLFWFDPHLGIALALGFVAAIGYADSLPLQERLLDRIPEDVRGQAMGLRSTGLSAGQALGALVAGATADLLGIGSESAGRAMAVMAVLSLLVSLALVPGLRRSRRHAPAAPEDASYPTSAS</sequence>
<dbReference type="InterPro" id="IPR036259">
    <property type="entry name" value="MFS_trans_sf"/>
</dbReference>
<dbReference type="Gene3D" id="1.20.1250.20">
    <property type="entry name" value="MFS general substrate transporter like domains"/>
    <property type="match status" value="1"/>
</dbReference>
<evidence type="ECO:0000256" key="1">
    <source>
        <dbReference type="ARBA" id="ARBA00004651"/>
    </source>
</evidence>
<reference evidence="9" key="1">
    <citation type="journal article" date="2019" name="Int. J. Syst. Evol. Microbiol.">
        <title>The Global Catalogue of Microorganisms (GCM) 10K type strain sequencing project: providing services to taxonomists for standard genome sequencing and annotation.</title>
        <authorList>
            <consortium name="The Broad Institute Genomics Platform"/>
            <consortium name="The Broad Institute Genome Sequencing Center for Infectious Disease"/>
            <person name="Wu L."/>
            <person name="Ma J."/>
        </authorList>
    </citation>
    <scope>NUCLEOTIDE SEQUENCE [LARGE SCALE GENOMIC DNA]</scope>
    <source>
        <strain evidence="9">CGMCC 1.12477</strain>
    </source>
</reference>
<dbReference type="PANTHER" id="PTHR23513">
    <property type="entry name" value="INTEGRAL MEMBRANE EFFLUX PROTEIN-RELATED"/>
    <property type="match status" value="1"/>
</dbReference>
<evidence type="ECO:0000313" key="9">
    <source>
        <dbReference type="Proteomes" id="UP001597351"/>
    </source>
</evidence>
<comment type="subcellular location">
    <subcellularLocation>
        <location evidence="1">Cell membrane</location>
        <topology evidence="1">Multi-pass membrane protein</topology>
    </subcellularLocation>
</comment>
<dbReference type="InterPro" id="IPR011701">
    <property type="entry name" value="MFS"/>
</dbReference>
<evidence type="ECO:0000256" key="3">
    <source>
        <dbReference type="ARBA" id="ARBA00022692"/>
    </source>
</evidence>
<dbReference type="RefSeq" id="WP_343919686.1">
    <property type="nucleotide sequence ID" value="NZ_BAAAJT010000002.1"/>
</dbReference>
<dbReference type="EMBL" id="JBHUGD010000003">
    <property type="protein sequence ID" value="MFD1948030.1"/>
    <property type="molecule type" value="Genomic_DNA"/>
</dbReference>
<proteinExistence type="predicted"/>
<feature type="transmembrane region" description="Helical" evidence="6">
    <location>
        <begin position="365"/>
        <end position="383"/>
    </location>
</feature>
<accession>A0ABW4TMY6</accession>
<dbReference type="PROSITE" id="PS50850">
    <property type="entry name" value="MFS"/>
    <property type="match status" value="1"/>
</dbReference>
<dbReference type="InterPro" id="IPR020846">
    <property type="entry name" value="MFS_dom"/>
</dbReference>
<feature type="transmembrane region" description="Helical" evidence="6">
    <location>
        <begin position="141"/>
        <end position="162"/>
    </location>
</feature>
<name>A0ABW4TMY6_9ACTN</name>
<dbReference type="PANTHER" id="PTHR23513:SF11">
    <property type="entry name" value="STAPHYLOFERRIN A TRANSPORTER"/>
    <property type="match status" value="1"/>
</dbReference>
<evidence type="ECO:0000256" key="6">
    <source>
        <dbReference type="SAM" id="Phobius"/>
    </source>
</evidence>
<organism evidence="8 9">
    <name type="scientific">Nocardioides aestuarii</name>
    <dbReference type="NCBI Taxonomy" id="252231"/>
    <lineage>
        <taxon>Bacteria</taxon>
        <taxon>Bacillati</taxon>
        <taxon>Actinomycetota</taxon>
        <taxon>Actinomycetes</taxon>
        <taxon>Propionibacteriales</taxon>
        <taxon>Nocardioidaceae</taxon>
        <taxon>Nocardioides</taxon>
    </lineage>
</organism>
<feature type="transmembrane region" description="Helical" evidence="6">
    <location>
        <begin position="168"/>
        <end position="187"/>
    </location>
</feature>
<dbReference type="Proteomes" id="UP001597351">
    <property type="component" value="Unassembled WGS sequence"/>
</dbReference>
<keyword evidence="4 6" id="KW-1133">Transmembrane helix</keyword>
<evidence type="ECO:0000259" key="7">
    <source>
        <dbReference type="PROSITE" id="PS50850"/>
    </source>
</evidence>
<dbReference type="Pfam" id="PF07690">
    <property type="entry name" value="MFS_1"/>
    <property type="match status" value="1"/>
</dbReference>
<comment type="caution">
    <text evidence="8">The sequence shown here is derived from an EMBL/GenBank/DDBJ whole genome shotgun (WGS) entry which is preliminary data.</text>
</comment>
<keyword evidence="9" id="KW-1185">Reference proteome</keyword>
<evidence type="ECO:0000256" key="5">
    <source>
        <dbReference type="ARBA" id="ARBA00023136"/>
    </source>
</evidence>
<dbReference type="SUPFAM" id="SSF103473">
    <property type="entry name" value="MFS general substrate transporter"/>
    <property type="match status" value="1"/>
</dbReference>
<evidence type="ECO:0000256" key="4">
    <source>
        <dbReference type="ARBA" id="ARBA00022989"/>
    </source>
</evidence>
<keyword evidence="2" id="KW-1003">Cell membrane</keyword>
<feature type="transmembrane region" description="Helical" evidence="6">
    <location>
        <begin position="45"/>
        <end position="67"/>
    </location>
</feature>
<evidence type="ECO:0000256" key="2">
    <source>
        <dbReference type="ARBA" id="ARBA00022475"/>
    </source>
</evidence>
<keyword evidence="5 6" id="KW-0472">Membrane</keyword>
<protein>
    <submittedName>
        <fullName evidence="8">MFS transporter</fullName>
    </submittedName>
</protein>
<feature type="transmembrane region" description="Helical" evidence="6">
    <location>
        <begin position="245"/>
        <end position="267"/>
    </location>
</feature>
<feature type="transmembrane region" description="Helical" evidence="6">
    <location>
        <begin position="297"/>
        <end position="315"/>
    </location>
</feature>